<feature type="transmembrane region" description="Helical" evidence="1">
    <location>
        <begin position="65"/>
        <end position="87"/>
    </location>
</feature>
<dbReference type="EMBL" id="JACHHY010000019">
    <property type="protein sequence ID" value="MBB5019664.1"/>
    <property type="molecule type" value="Genomic_DNA"/>
</dbReference>
<proteinExistence type="predicted"/>
<accession>A0A840MKF2</accession>
<dbReference type="PANTHER" id="PTHR34703">
    <property type="entry name" value="ANTIPORTER SUBUNIT MNHG2-RELATED"/>
    <property type="match status" value="1"/>
</dbReference>
<organism evidence="2 3">
    <name type="scientific">Chitinivorax tropicus</name>
    <dbReference type="NCBI Taxonomy" id="714531"/>
    <lineage>
        <taxon>Bacteria</taxon>
        <taxon>Pseudomonadati</taxon>
        <taxon>Pseudomonadota</taxon>
        <taxon>Betaproteobacteria</taxon>
        <taxon>Chitinivorax</taxon>
    </lineage>
</organism>
<reference evidence="2 3" key="1">
    <citation type="submission" date="2020-08" db="EMBL/GenBank/DDBJ databases">
        <title>Genomic Encyclopedia of Type Strains, Phase IV (KMG-IV): sequencing the most valuable type-strain genomes for metagenomic binning, comparative biology and taxonomic classification.</title>
        <authorList>
            <person name="Goeker M."/>
        </authorList>
    </citation>
    <scope>NUCLEOTIDE SEQUENCE [LARGE SCALE GENOMIC DNA]</scope>
    <source>
        <strain evidence="2 3">DSM 27165</strain>
    </source>
</reference>
<name>A0A840MKF2_9PROT</name>
<dbReference type="RefSeq" id="WP_184040897.1">
    <property type="nucleotide sequence ID" value="NZ_JACHHY010000019.1"/>
</dbReference>
<feature type="transmembrane region" description="Helical" evidence="1">
    <location>
        <begin position="39"/>
        <end position="59"/>
    </location>
</feature>
<feature type="transmembrane region" description="Helical" evidence="1">
    <location>
        <begin position="6"/>
        <end position="27"/>
    </location>
</feature>
<keyword evidence="1" id="KW-1133">Transmembrane helix</keyword>
<evidence type="ECO:0000313" key="2">
    <source>
        <dbReference type="EMBL" id="MBB5019664.1"/>
    </source>
</evidence>
<gene>
    <name evidence="2" type="ORF">HNQ59_002972</name>
</gene>
<sequence length="105" mass="11155">MDWLIALLVLAGAVLTLIGSLGLVILPDTLSRLHAPTKTSTLGVACLLMASILYFWPIAANLHEVLITAFLFLTAPVSAHLIGRLALRHGSDKAPHALPPEDASR</sequence>
<dbReference type="GO" id="GO:0015385">
    <property type="term" value="F:sodium:proton antiporter activity"/>
    <property type="evidence" value="ECO:0007669"/>
    <property type="project" value="TreeGrafter"/>
</dbReference>
<keyword evidence="3" id="KW-1185">Reference proteome</keyword>
<dbReference type="Pfam" id="PF03334">
    <property type="entry name" value="PhaG_MnhG_YufB"/>
    <property type="match status" value="1"/>
</dbReference>
<dbReference type="InterPro" id="IPR005133">
    <property type="entry name" value="PhaG_MnhG_YufB"/>
</dbReference>
<dbReference type="Proteomes" id="UP000575898">
    <property type="component" value="Unassembled WGS sequence"/>
</dbReference>
<dbReference type="PANTHER" id="PTHR34703:SF1">
    <property type="entry name" value="ANTIPORTER SUBUNIT MNHG2-RELATED"/>
    <property type="match status" value="1"/>
</dbReference>
<dbReference type="AlphaFoldDB" id="A0A840MKF2"/>
<protein>
    <submittedName>
        <fullName evidence="2">Multicomponent K+:H+ antiporter subunit G</fullName>
    </submittedName>
</protein>
<dbReference type="NCBIfam" id="TIGR01300">
    <property type="entry name" value="CPA3_mnhG_phaG"/>
    <property type="match status" value="1"/>
</dbReference>
<keyword evidence="1" id="KW-0812">Transmembrane</keyword>
<evidence type="ECO:0000313" key="3">
    <source>
        <dbReference type="Proteomes" id="UP000575898"/>
    </source>
</evidence>
<evidence type="ECO:0000256" key="1">
    <source>
        <dbReference type="SAM" id="Phobius"/>
    </source>
</evidence>
<keyword evidence="1" id="KW-0472">Membrane</keyword>
<comment type="caution">
    <text evidence="2">The sequence shown here is derived from an EMBL/GenBank/DDBJ whole genome shotgun (WGS) entry which is preliminary data.</text>
</comment>